<accession>A0A1L3STM7</accession>
<protein>
    <submittedName>
        <fullName evidence="2">Uncharacterized protein</fullName>
    </submittedName>
</protein>
<organism evidence="2 3">
    <name type="scientific">Aquibium oceanicum</name>
    <dbReference type="NCBI Taxonomy" id="1670800"/>
    <lineage>
        <taxon>Bacteria</taxon>
        <taxon>Pseudomonadati</taxon>
        <taxon>Pseudomonadota</taxon>
        <taxon>Alphaproteobacteria</taxon>
        <taxon>Hyphomicrobiales</taxon>
        <taxon>Phyllobacteriaceae</taxon>
        <taxon>Aquibium</taxon>
    </lineage>
</organism>
<evidence type="ECO:0000313" key="2">
    <source>
        <dbReference type="EMBL" id="APH72665.1"/>
    </source>
</evidence>
<feature type="compositionally biased region" description="Basic and acidic residues" evidence="1">
    <location>
        <begin position="33"/>
        <end position="53"/>
    </location>
</feature>
<gene>
    <name evidence="2" type="ORF">BSQ44_15825</name>
</gene>
<sequence>MYQMRTDLSYKGGASRDAAISALALRHSGAAKRNPESRAEDRQDDTPVLRHEPATAADLDSGFRSAAPE</sequence>
<dbReference type="EMBL" id="CP018171">
    <property type="protein sequence ID" value="APH72665.1"/>
    <property type="molecule type" value="Genomic_DNA"/>
</dbReference>
<proteinExistence type="predicted"/>
<dbReference type="KEGG" id="meso:BSQ44_15825"/>
<feature type="region of interest" description="Disordered" evidence="1">
    <location>
        <begin position="26"/>
        <end position="69"/>
    </location>
</feature>
<name>A0A1L3STM7_9HYPH</name>
<reference evidence="3" key="1">
    <citation type="submission" date="2016-11" db="EMBL/GenBank/DDBJ databases">
        <title>Mesorhizobium oceanicum sp. nov., isolated from deep seawater in South China Sea.</title>
        <authorList>
            <person name="Fu G.-Y."/>
        </authorList>
    </citation>
    <scope>NUCLEOTIDE SEQUENCE [LARGE SCALE GENOMIC DNA]</scope>
    <source>
        <strain evidence="3">B7</strain>
    </source>
</reference>
<evidence type="ECO:0000313" key="3">
    <source>
        <dbReference type="Proteomes" id="UP000182840"/>
    </source>
</evidence>
<dbReference type="Proteomes" id="UP000182840">
    <property type="component" value="Chromosome"/>
</dbReference>
<evidence type="ECO:0000256" key="1">
    <source>
        <dbReference type="SAM" id="MobiDB-lite"/>
    </source>
</evidence>
<keyword evidence="3" id="KW-1185">Reference proteome</keyword>
<dbReference type="AlphaFoldDB" id="A0A1L3STM7"/>